<dbReference type="AlphaFoldDB" id="A0A4U8TEJ6"/>
<dbReference type="EMBL" id="JRPK02000023">
    <property type="protein sequence ID" value="TLD97117.1"/>
    <property type="molecule type" value="Genomic_DNA"/>
</dbReference>
<comment type="caution">
    <text evidence="1">The sequence shown here is derived from an EMBL/GenBank/DDBJ whole genome shotgun (WGS) entry which is preliminary data.</text>
</comment>
<evidence type="ECO:0000313" key="2">
    <source>
        <dbReference type="Proteomes" id="UP000029861"/>
    </source>
</evidence>
<name>A0A4U8TEJ6_9HELI</name>
<protein>
    <recommendedName>
        <fullName evidence="3">Type II restriction endonuclease</fullName>
    </recommendedName>
</protein>
<sequence>MQGINYMIDSTNKALSDEIISLVEQILDSKAKDPTTDTKELESKIDSLVYKLYHLTDDEIKIIEKNKRNIISN</sequence>
<proteinExistence type="predicted"/>
<evidence type="ECO:0000313" key="1">
    <source>
        <dbReference type="EMBL" id="TLD97117.1"/>
    </source>
</evidence>
<gene>
    <name evidence="1" type="ORF">LS80_007015</name>
</gene>
<reference evidence="1 2" key="1">
    <citation type="journal article" date="2014" name="Genome Announc.">
        <title>Draft genome sequences of eight enterohepatic helicobacter species isolated from both laboratory and wild rodents.</title>
        <authorList>
            <person name="Sheh A."/>
            <person name="Shen Z."/>
            <person name="Fox J.G."/>
        </authorList>
    </citation>
    <scope>NUCLEOTIDE SEQUENCE [LARGE SCALE GENOMIC DNA]</scope>
    <source>
        <strain evidence="1 2">ATCC 49310</strain>
    </source>
</reference>
<evidence type="ECO:0008006" key="3">
    <source>
        <dbReference type="Google" id="ProtNLM"/>
    </source>
</evidence>
<dbReference type="STRING" id="50960.LS81_10890"/>
<organism evidence="1 2">
    <name type="scientific">Helicobacter trogontum</name>
    <dbReference type="NCBI Taxonomy" id="50960"/>
    <lineage>
        <taxon>Bacteria</taxon>
        <taxon>Pseudomonadati</taxon>
        <taxon>Campylobacterota</taxon>
        <taxon>Epsilonproteobacteria</taxon>
        <taxon>Campylobacterales</taxon>
        <taxon>Helicobacteraceae</taxon>
        <taxon>Helicobacter</taxon>
    </lineage>
</organism>
<dbReference type="Proteomes" id="UP000029861">
    <property type="component" value="Unassembled WGS sequence"/>
</dbReference>
<accession>A0A4U8TEJ6</accession>